<dbReference type="Gene3D" id="3.30.1330.70">
    <property type="entry name" value="Holliday junction resolvase RusA"/>
    <property type="match status" value="1"/>
</dbReference>
<proteinExistence type="predicted"/>
<dbReference type="GO" id="GO:0000287">
    <property type="term" value="F:magnesium ion binding"/>
    <property type="evidence" value="ECO:0007669"/>
    <property type="project" value="InterPro"/>
</dbReference>
<dbReference type="EMBL" id="CP039690">
    <property type="protein sequence ID" value="QCI66734.1"/>
    <property type="molecule type" value="Genomic_DNA"/>
</dbReference>
<sequence>MEPEFPLEFVVEGTPVSLQTKRAASRIEWQARVKEASKQALPEGHWATEGRVAATLYYFPDAAMEGDIDNIVKPILDALGRHIYIDDSQVERVVVQKFEPGNIFPFATPSSMLEEALRRPKPLLYVRLTDDPFEDLS</sequence>
<name>A0A4D7AZ41_9HYPH</name>
<dbReference type="OrthoDB" id="959793at2"/>
<gene>
    <name evidence="1" type="ORF">E8M01_22330</name>
</gene>
<dbReference type="GO" id="GO:0006310">
    <property type="term" value="P:DNA recombination"/>
    <property type="evidence" value="ECO:0007669"/>
    <property type="project" value="InterPro"/>
</dbReference>
<reference evidence="1 2" key="1">
    <citation type="submission" date="2019-04" db="EMBL/GenBank/DDBJ databases">
        <title>Phreatobacter aquaticus sp. nov.</title>
        <authorList>
            <person name="Choi A."/>
        </authorList>
    </citation>
    <scope>NUCLEOTIDE SEQUENCE [LARGE SCALE GENOMIC DNA]</scope>
    <source>
        <strain evidence="1 2">KCTC 52518</strain>
    </source>
</reference>
<dbReference type="RefSeq" id="WP_136962174.1">
    <property type="nucleotide sequence ID" value="NZ_CP039690.1"/>
</dbReference>
<dbReference type="KEGG" id="pstg:E8M01_22330"/>
<organism evidence="1 2">
    <name type="scientific">Phreatobacter stygius</name>
    <dbReference type="NCBI Taxonomy" id="1940610"/>
    <lineage>
        <taxon>Bacteria</taxon>
        <taxon>Pseudomonadati</taxon>
        <taxon>Pseudomonadota</taxon>
        <taxon>Alphaproteobacteria</taxon>
        <taxon>Hyphomicrobiales</taxon>
        <taxon>Phreatobacteraceae</taxon>
        <taxon>Phreatobacter</taxon>
    </lineage>
</organism>
<dbReference type="Proteomes" id="UP000298781">
    <property type="component" value="Chromosome"/>
</dbReference>
<dbReference type="SUPFAM" id="SSF103084">
    <property type="entry name" value="Holliday junction resolvase RusA"/>
    <property type="match status" value="1"/>
</dbReference>
<dbReference type="InterPro" id="IPR036614">
    <property type="entry name" value="RusA-like_sf"/>
</dbReference>
<evidence type="ECO:0000313" key="2">
    <source>
        <dbReference type="Proteomes" id="UP000298781"/>
    </source>
</evidence>
<dbReference type="GO" id="GO:0006281">
    <property type="term" value="P:DNA repair"/>
    <property type="evidence" value="ECO:0007669"/>
    <property type="project" value="InterPro"/>
</dbReference>
<dbReference type="AlphaFoldDB" id="A0A4D7AZ41"/>
<dbReference type="InterPro" id="IPR008822">
    <property type="entry name" value="Endonuclease_RusA-like"/>
</dbReference>
<accession>A0A4D7AZ41</accession>
<protein>
    <submittedName>
        <fullName evidence="1">RusA family crossover junction endodeoxyribonuclease</fullName>
    </submittedName>
</protein>
<dbReference type="Pfam" id="PF05866">
    <property type="entry name" value="RusA"/>
    <property type="match status" value="1"/>
</dbReference>
<evidence type="ECO:0000313" key="1">
    <source>
        <dbReference type="EMBL" id="QCI66734.1"/>
    </source>
</evidence>
<keyword evidence="2" id="KW-1185">Reference proteome</keyword>